<dbReference type="GeneID" id="25727616"/>
<protein>
    <submittedName>
        <fullName evidence="1">Uncharacterized protein</fullName>
    </submittedName>
</protein>
<organism evidence="1 2">
    <name type="scientific">Monoraphidium neglectum</name>
    <dbReference type="NCBI Taxonomy" id="145388"/>
    <lineage>
        <taxon>Eukaryota</taxon>
        <taxon>Viridiplantae</taxon>
        <taxon>Chlorophyta</taxon>
        <taxon>core chlorophytes</taxon>
        <taxon>Chlorophyceae</taxon>
        <taxon>CS clade</taxon>
        <taxon>Sphaeropleales</taxon>
        <taxon>Selenastraceae</taxon>
        <taxon>Monoraphidium</taxon>
    </lineage>
</organism>
<dbReference type="RefSeq" id="XP_013896530.1">
    <property type="nucleotide sequence ID" value="XM_014041076.1"/>
</dbReference>
<gene>
    <name evidence="1" type="ORF">MNEG_10452</name>
</gene>
<evidence type="ECO:0000313" key="1">
    <source>
        <dbReference type="EMBL" id="KIY97510.1"/>
    </source>
</evidence>
<reference evidence="1 2" key="1">
    <citation type="journal article" date="2013" name="BMC Genomics">
        <title>Reconstruction of the lipid metabolism for the microalga Monoraphidium neglectum from its genome sequence reveals characteristics suitable for biofuel production.</title>
        <authorList>
            <person name="Bogen C."/>
            <person name="Al-Dilaimi A."/>
            <person name="Albersmeier A."/>
            <person name="Wichmann J."/>
            <person name="Grundmann M."/>
            <person name="Rupp O."/>
            <person name="Lauersen K.J."/>
            <person name="Blifernez-Klassen O."/>
            <person name="Kalinowski J."/>
            <person name="Goesmann A."/>
            <person name="Mussgnug J.H."/>
            <person name="Kruse O."/>
        </authorList>
    </citation>
    <scope>NUCLEOTIDE SEQUENCE [LARGE SCALE GENOMIC DNA]</scope>
    <source>
        <strain evidence="1 2">SAG 48.87</strain>
    </source>
</reference>
<dbReference type="AlphaFoldDB" id="A0A0D2MSK9"/>
<accession>A0A0D2MSK9</accession>
<keyword evidence="2" id="KW-1185">Reference proteome</keyword>
<proteinExistence type="predicted"/>
<dbReference type="KEGG" id="mng:MNEG_10452"/>
<dbReference type="Proteomes" id="UP000054498">
    <property type="component" value="Unassembled WGS sequence"/>
</dbReference>
<name>A0A0D2MSK9_9CHLO</name>
<sequence length="137" mass="13857">MSQSNLVKLVEVCQVQLQYLSHQLAAQSSARAALEAERVSLAAGLARMPRVSLGDVRGALGVLGGGAAGLGETGIDGILEQVRAEERMLAKAAVAHAVEAARRHADERQPADASFQAAVPAPPLLLGNGRSGGGGGG</sequence>
<evidence type="ECO:0000313" key="2">
    <source>
        <dbReference type="Proteomes" id="UP000054498"/>
    </source>
</evidence>
<dbReference type="EMBL" id="KK102539">
    <property type="protein sequence ID" value="KIY97510.1"/>
    <property type="molecule type" value="Genomic_DNA"/>
</dbReference>